<dbReference type="Pfam" id="PF23859">
    <property type="entry name" value="DpdA"/>
    <property type="match status" value="1"/>
</dbReference>
<evidence type="ECO:0000259" key="1">
    <source>
        <dbReference type="Pfam" id="PF23859"/>
    </source>
</evidence>
<gene>
    <name evidence="2" type="ORF">BAE39_12405</name>
</gene>
<organism evidence="2 3">
    <name type="scientific">Rhizobium loti</name>
    <name type="common">Mesorhizobium loti</name>
    <dbReference type="NCBI Taxonomy" id="381"/>
    <lineage>
        <taxon>Bacteria</taxon>
        <taxon>Pseudomonadati</taxon>
        <taxon>Pseudomonadota</taxon>
        <taxon>Alphaproteobacteria</taxon>
        <taxon>Hyphomicrobiales</taxon>
        <taxon>Phyllobacteriaceae</taxon>
        <taxon>Mesorhizobium</taxon>
    </lineage>
</organism>
<dbReference type="AlphaFoldDB" id="A0A1A5J5A1"/>
<sequence length="262" mass="28948">MTVRFYVGLHQPADAQHFDFCCISINRVRGRKAPVPGRVLIDSGAFTELNLYGGYRHGVEEYAAELYRLYTQGVINIVAAVAQDYMCEPFMLAKTGLAVGDHQRLTIERYDALVAELDNLFGGKCPFPVMPVLQGYLPSDYVRHTRMYGNRLKPGMWVGVGSVCKRNGNPKAIVNVLSAVHSALPGLLLHGFGVKQTSLQHPGVRCLLHSADSMAWSFAARKQGRDGNCWREAKAFADSIGASAAKVGEWWQTVLPLWRLAP</sequence>
<dbReference type="GeneID" id="66684844"/>
<protein>
    <recommendedName>
        <fullName evidence="1">DeoxyPurine in DNA protein A domain-containing protein</fullName>
    </recommendedName>
</protein>
<dbReference type="EMBL" id="LZTJ01000012">
    <property type="protein sequence ID" value="OBP76872.1"/>
    <property type="molecule type" value="Genomic_DNA"/>
</dbReference>
<evidence type="ECO:0000313" key="2">
    <source>
        <dbReference type="EMBL" id="OBP76872.1"/>
    </source>
</evidence>
<dbReference type="InterPro" id="IPR055645">
    <property type="entry name" value="DpdA"/>
</dbReference>
<accession>A0A1A5J5A1</accession>
<reference evidence="3" key="1">
    <citation type="submission" date="2016-06" db="EMBL/GenBank/DDBJ databases">
        <title>NZP2037 Pacbio-Illumina hybrid assembly.</title>
        <authorList>
            <person name="Ramsay J.P."/>
        </authorList>
    </citation>
    <scope>NUCLEOTIDE SEQUENCE [LARGE SCALE GENOMIC DNA]</scope>
    <source>
        <strain evidence="3">R7ANS::ICEMlSym2042</strain>
    </source>
</reference>
<comment type="caution">
    <text evidence="2">The sequence shown here is derived from an EMBL/GenBank/DDBJ whole genome shotgun (WGS) entry which is preliminary data.</text>
</comment>
<dbReference type="RefSeq" id="WP_051401934.1">
    <property type="nucleotide sequence ID" value="NZ_LZTH01000045.1"/>
</dbReference>
<evidence type="ECO:0000313" key="3">
    <source>
        <dbReference type="Proteomes" id="UP000093748"/>
    </source>
</evidence>
<dbReference type="Proteomes" id="UP000093748">
    <property type="component" value="Unassembled WGS sequence"/>
</dbReference>
<name>A0A1A5J5A1_RHILI</name>
<feature type="domain" description="DeoxyPurine in DNA protein A" evidence="1">
    <location>
        <begin position="4"/>
        <end position="229"/>
    </location>
</feature>
<proteinExistence type="predicted"/>
<dbReference type="OrthoDB" id="8116828at2"/>